<keyword evidence="1" id="KW-0805">Transcription regulation</keyword>
<dbReference type="SMART" id="SM00866">
    <property type="entry name" value="UTRA"/>
    <property type="match status" value="1"/>
</dbReference>
<dbReference type="EMBL" id="FNKD01000001">
    <property type="protein sequence ID" value="SDQ21284.1"/>
    <property type="molecule type" value="Genomic_DNA"/>
</dbReference>
<dbReference type="Proteomes" id="UP000199444">
    <property type="component" value="Unassembled WGS sequence"/>
</dbReference>
<protein>
    <submittedName>
        <fullName evidence="5">GntR family transcriptional regulator</fullName>
    </submittedName>
</protein>
<keyword evidence="3" id="KW-0804">Transcription</keyword>
<dbReference type="InterPro" id="IPR036388">
    <property type="entry name" value="WH-like_DNA-bd_sf"/>
</dbReference>
<dbReference type="PROSITE" id="PS50949">
    <property type="entry name" value="HTH_GNTR"/>
    <property type="match status" value="1"/>
</dbReference>
<dbReference type="AlphaFoldDB" id="A0A1H0Z1M8"/>
<dbReference type="InterPro" id="IPR011663">
    <property type="entry name" value="UTRA"/>
</dbReference>
<dbReference type="PANTHER" id="PTHR44846:SF1">
    <property type="entry name" value="MANNOSYL-D-GLYCERATE TRANSPORT_METABOLISM SYSTEM REPRESSOR MNGR-RELATED"/>
    <property type="match status" value="1"/>
</dbReference>
<dbReference type="Pfam" id="PF07702">
    <property type="entry name" value="UTRA"/>
    <property type="match status" value="1"/>
</dbReference>
<dbReference type="SUPFAM" id="SSF64288">
    <property type="entry name" value="Chorismate lyase-like"/>
    <property type="match status" value="1"/>
</dbReference>
<dbReference type="FunFam" id="1.10.10.10:FF:000079">
    <property type="entry name" value="GntR family transcriptional regulator"/>
    <property type="match status" value="1"/>
</dbReference>
<gene>
    <name evidence="5" type="ORF">SAMN05216231_0972</name>
</gene>
<dbReference type="Gene3D" id="1.10.10.10">
    <property type="entry name" value="Winged helix-like DNA-binding domain superfamily/Winged helix DNA-binding domain"/>
    <property type="match status" value="1"/>
</dbReference>
<dbReference type="InterPro" id="IPR036390">
    <property type="entry name" value="WH_DNA-bd_sf"/>
</dbReference>
<accession>A0A1H0Z1M8</accession>
<dbReference type="InterPro" id="IPR000524">
    <property type="entry name" value="Tscrpt_reg_HTH_GntR"/>
</dbReference>
<reference evidence="5 6" key="1">
    <citation type="submission" date="2016-10" db="EMBL/GenBank/DDBJ databases">
        <authorList>
            <person name="de Groot N.N."/>
        </authorList>
    </citation>
    <scope>NUCLEOTIDE SEQUENCE [LARGE SCALE GENOMIC DNA]</scope>
    <source>
        <strain evidence="5 6">CGMCC 1.10449</strain>
    </source>
</reference>
<sequence>MSANKLDHNSNKALYLQIKDVLVKRIQDGVWGEQTLIPTERELMKEFDVSRTTIRQAISVLVQIGLLEKTQGRGTFVKPQRLVGSLGRLKGFAEEVVEKGQIPQSKLIRTEFSDMLFTEKSMLAVKEDQPILLIERIRFADDMPIALERTCWPYNIGSILMQYDLNAARYYEILENHNIYLHKASEKIYAINATQDEADLLGIRPGEAMLEMNRLSFGMNNHPIEYTKTKYRSDQYHYDIELNR</sequence>
<dbReference type="SMART" id="SM00345">
    <property type="entry name" value="HTH_GNTR"/>
    <property type="match status" value="1"/>
</dbReference>
<dbReference type="PRINTS" id="PR00035">
    <property type="entry name" value="HTHGNTR"/>
</dbReference>
<name>A0A1H0Z1M8_9BACI</name>
<dbReference type="Pfam" id="PF00392">
    <property type="entry name" value="GntR"/>
    <property type="match status" value="1"/>
</dbReference>
<evidence type="ECO:0000313" key="5">
    <source>
        <dbReference type="EMBL" id="SDQ21284.1"/>
    </source>
</evidence>
<dbReference type="CDD" id="cd07377">
    <property type="entry name" value="WHTH_GntR"/>
    <property type="match status" value="1"/>
</dbReference>
<keyword evidence="6" id="KW-1185">Reference proteome</keyword>
<proteinExistence type="predicted"/>
<feature type="domain" description="HTH gntR-type" evidence="4">
    <location>
        <begin position="12"/>
        <end position="80"/>
    </location>
</feature>
<dbReference type="GO" id="GO:0003677">
    <property type="term" value="F:DNA binding"/>
    <property type="evidence" value="ECO:0007669"/>
    <property type="project" value="UniProtKB-KW"/>
</dbReference>
<organism evidence="5 6">
    <name type="scientific">Virgibacillus salinus</name>
    <dbReference type="NCBI Taxonomy" id="553311"/>
    <lineage>
        <taxon>Bacteria</taxon>
        <taxon>Bacillati</taxon>
        <taxon>Bacillota</taxon>
        <taxon>Bacilli</taxon>
        <taxon>Bacillales</taxon>
        <taxon>Bacillaceae</taxon>
        <taxon>Virgibacillus</taxon>
    </lineage>
</organism>
<evidence type="ECO:0000313" key="6">
    <source>
        <dbReference type="Proteomes" id="UP000199444"/>
    </source>
</evidence>
<dbReference type="InterPro" id="IPR050679">
    <property type="entry name" value="Bact_HTH_transcr_reg"/>
</dbReference>
<evidence type="ECO:0000256" key="2">
    <source>
        <dbReference type="ARBA" id="ARBA00023125"/>
    </source>
</evidence>
<dbReference type="STRING" id="553311.SAMN05216231_0972"/>
<dbReference type="GO" id="GO:0045892">
    <property type="term" value="P:negative regulation of DNA-templated transcription"/>
    <property type="evidence" value="ECO:0007669"/>
    <property type="project" value="TreeGrafter"/>
</dbReference>
<evidence type="ECO:0000259" key="4">
    <source>
        <dbReference type="PROSITE" id="PS50949"/>
    </source>
</evidence>
<dbReference type="SUPFAM" id="SSF46785">
    <property type="entry name" value="Winged helix' DNA-binding domain"/>
    <property type="match status" value="1"/>
</dbReference>
<evidence type="ECO:0000256" key="1">
    <source>
        <dbReference type="ARBA" id="ARBA00023015"/>
    </source>
</evidence>
<dbReference type="Gene3D" id="3.40.1410.10">
    <property type="entry name" value="Chorismate lyase-like"/>
    <property type="match status" value="1"/>
</dbReference>
<dbReference type="InterPro" id="IPR028978">
    <property type="entry name" value="Chorismate_lyase_/UTRA_dom_sf"/>
</dbReference>
<evidence type="ECO:0000256" key="3">
    <source>
        <dbReference type="ARBA" id="ARBA00023163"/>
    </source>
</evidence>
<dbReference type="RefSeq" id="WP_092491806.1">
    <property type="nucleotide sequence ID" value="NZ_FNKD01000001.1"/>
</dbReference>
<dbReference type="PANTHER" id="PTHR44846">
    <property type="entry name" value="MANNOSYL-D-GLYCERATE TRANSPORT/METABOLISM SYSTEM REPRESSOR MNGR-RELATED"/>
    <property type="match status" value="1"/>
</dbReference>
<keyword evidence="2" id="KW-0238">DNA-binding</keyword>
<dbReference type="GO" id="GO:0003700">
    <property type="term" value="F:DNA-binding transcription factor activity"/>
    <property type="evidence" value="ECO:0007669"/>
    <property type="project" value="InterPro"/>
</dbReference>